<dbReference type="InterPro" id="IPR016181">
    <property type="entry name" value="Acyl_CoA_acyltransferase"/>
</dbReference>
<dbReference type="GO" id="GO:0016747">
    <property type="term" value="F:acyltransferase activity, transferring groups other than amino-acyl groups"/>
    <property type="evidence" value="ECO:0007669"/>
    <property type="project" value="InterPro"/>
</dbReference>
<dbReference type="RefSeq" id="WP_138251634.1">
    <property type="nucleotide sequence ID" value="NZ_VAVZ01000002.1"/>
</dbReference>
<dbReference type="CDD" id="cd04301">
    <property type="entry name" value="NAT_SF"/>
    <property type="match status" value="1"/>
</dbReference>
<keyword evidence="3" id="KW-1185">Reference proteome</keyword>
<gene>
    <name evidence="2" type="ORF">FEF26_00785</name>
</gene>
<keyword evidence="2" id="KW-0808">Transferase</keyword>
<dbReference type="EMBL" id="VAVZ01000002">
    <property type="protein sequence ID" value="TLQ01009.1"/>
    <property type="molecule type" value="Genomic_DNA"/>
</dbReference>
<protein>
    <submittedName>
        <fullName evidence="2">GNAT family N-acetyltransferase</fullName>
    </submittedName>
</protein>
<dbReference type="Proteomes" id="UP000310458">
    <property type="component" value="Unassembled WGS sequence"/>
</dbReference>
<sequence>MLEQILIREPELRDAARIGLAHSIAADEAYGHYFPHDWMLQRNTPARRTEQWTELLAEPLPEGHQRGMLIAEVGEQVVGFGIFGTARDHDAPLPLELHRLYVLSAAYGTGLSDRLLAELIPENTDHYLWVMEENTRAIAYYRKRGYQPDGAVQHLTDIANLPKIRMVWTPKVSTI</sequence>
<dbReference type="InterPro" id="IPR000182">
    <property type="entry name" value="GNAT_dom"/>
</dbReference>
<comment type="caution">
    <text evidence="2">The sequence shown here is derived from an EMBL/GenBank/DDBJ whole genome shotgun (WGS) entry which is preliminary data.</text>
</comment>
<dbReference type="AlphaFoldDB" id="A0A5R9BK78"/>
<dbReference type="Pfam" id="PF00583">
    <property type="entry name" value="Acetyltransf_1"/>
    <property type="match status" value="1"/>
</dbReference>
<reference evidence="2 3" key="1">
    <citation type="submission" date="2019-05" db="EMBL/GenBank/DDBJ databases">
        <title>Nesterenkonia sp. GY074 isolated from the Southern Atlantic Ocean.</title>
        <authorList>
            <person name="Zhang G."/>
        </authorList>
    </citation>
    <scope>NUCLEOTIDE SEQUENCE [LARGE SCALE GENOMIC DNA]</scope>
    <source>
        <strain evidence="2 3">GY074</strain>
    </source>
</reference>
<dbReference type="Gene3D" id="3.40.630.30">
    <property type="match status" value="1"/>
</dbReference>
<dbReference type="OrthoDB" id="5243635at2"/>
<organism evidence="2 3">
    <name type="scientific">Nesterenkonia salmonea</name>
    <dbReference type="NCBI Taxonomy" id="1804987"/>
    <lineage>
        <taxon>Bacteria</taxon>
        <taxon>Bacillati</taxon>
        <taxon>Actinomycetota</taxon>
        <taxon>Actinomycetes</taxon>
        <taxon>Micrococcales</taxon>
        <taxon>Micrococcaceae</taxon>
        <taxon>Nesterenkonia</taxon>
    </lineage>
</organism>
<feature type="domain" description="N-acetyltransferase" evidence="1">
    <location>
        <begin position="28"/>
        <end position="171"/>
    </location>
</feature>
<accession>A0A5R9BK78</accession>
<dbReference type="PROSITE" id="PS51186">
    <property type="entry name" value="GNAT"/>
    <property type="match status" value="1"/>
</dbReference>
<evidence type="ECO:0000259" key="1">
    <source>
        <dbReference type="PROSITE" id="PS51186"/>
    </source>
</evidence>
<proteinExistence type="predicted"/>
<evidence type="ECO:0000313" key="2">
    <source>
        <dbReference type="EMBL" id="TLQ01009.1"/>
    </source>
</evidence>
<dbReference type="SUPFAM" id="SSF55729">
    <property type="entry name" value="Acyl-CoA N-acyltransferases (Nat)"/>
    <property type="match status" value="1"/>
</dbReference>
<evidence type="ECO:0000313" key="3">
    <source>
        <dbReference type="Proteomes" id="UP000310458"/>
    </source>
</evidence>
<name>A0A5R9BK78_9MICC</name>